<dbReference type="GO" id="GO:0046983">
    <property type="term" value="F:protein dimerization activity"/>
    <property type="evidence" value="ECO:0007669"/>
    <property type="project" value="InterPro"/>
</dbReference>
<evidence type="ECO:0000259" key="4">
    <source>
        <dbReference type="Pfam" id="PF07495"/>
    </source>
</evidence>
<dbReference type="GO" id="GO:0000155">
    <property type="term" value="F:phosphorelay sensor kinase activity"/>
    <property type="evidence" value="ECO:0007669"/>
    <property type="project" value="InterPro"/>
</dbReference>
<dbReference type="InterPro" id="IPR011123">
    <property type="entry name" value="Y_Y_Y"/>
</dbReference>
<dbReference type="SUPFAM" id="SSF63829">
    <property type="entry name" value="Calcium-dependent phosphotriesterase"/>
    <property type="match status" value="1"/>
</dbReference>
<dbReference type="Pfam" id="PF07730">
    <property type="entry name" value="HisKA_3"/>
    <property type="match status" value="1"/>
</dbReference>
<dbReference type="GO" id="GO:0016020">
    <property type="term" value="C:membrane"/>
    <property type="evidence" value="ECO:0007669"/>
    <property type="project" value="InterPro"/>
</dbReference>
<feature type="transmembrane region" description="Helical" evidence="2">
    <location>
        <begin position="809"/>
        <end position="827"/>
    </location>
</feature>
<dbReference type="AlphaFoldDB" id="A0A965ZHH6"/>
<name>A0A965ZHH6_9SPHI</name>
<dbReference type="InterPro" id="IPR011110">
    <property type="entry name" value="Reg_prop"/>
</dbReference>
<feature type="domain" description="Two component regulator three Y" evidence="4">
    <location>
        <begin position="738"/>
        <end position="801"/>
    </location>
</feature>
<dbReference type="PANTHER" id="PTHR43547">
    <property type="entry name" value="TWO-COMPONENT HISTIDINE KINASE"/>
    <property type="match status" value="1"/>
</dbReference>
<dbReference type="Gene3D" id="2.60.40.10">
    <property type="entry name" value="Immunoglobulins"/>
    <property type="match status" value="1"/>
</dbReference>
<dbReference type="InterPro" id="IPR011712">
    <property type="entry name" value="Sig_transdc_His_kin_sub3_dim/P"/>
</dbReference>
<dbReference type="Gene3D" id="1.20.5.1930">
    <property type="match status" value="1"/>
</dbReference>
<dbReference type="EMBL" id="WWEO01000044">
    <property type="protein sequence ID" value="NCD71115.1"/>
    <property type="molecule type" value="Genomic_DNA"/>
</dbReference>
<keyword evidence="2" id="KW-0812">Transmembrane</keyword>
<reference evidence="6" key="2">
    <citation type="submission" date="2020-10" db="EMBL/GenBank/DDBJ databases">
        <title>Mucilaginibacter sp. nov., isolated from soil.</title>
        <authorList>
            <person name="Jeon C.O."/>
        </authorList>
    </citation>
    <scope>NUCLEOTIDE SEQUENCE</scope>
    <source>
        <strain evidence="6">R11</strain>
    </source>
</reference>
<keyword evidence="2" id="KW-1133">Transmembrane helix</keyword>
<gene>
    <name evidence="6" type="ORF">GSY63_17245</name>
</gene>
<dbReference type="Pfam" id="PF02518">
    <property type="entry name" value="HATPase_c"/>
    <property type="match status" value="1"/>
</dbReference>
<keyword evidence="2" id="KW-0472">Membrane</keyword>
<dbReference type="InterPro" id="IPR003594">
    <property type="entry name" value="HATPase_dom"/>
</dbReference>
<evidence type="ECO:0000313" key="7">
    <source>
        <dbReference type="Proteomes" id="UP000638732"/>
    </source>
</evidence>
<reference evidence="6" key="1">
    <citation type="submission" date="2020-01" db="EMBL/GenBank/DDBJ databases">
        <authorList>
            <person name="Seo Y.L."/>
        </authorList>
    </citation>
    <scope>NUCLEOTIDE SEQUENCE</scope>
    <source>
        <strain evidence="6">R11</strain>
    </source>
</reference>
<dbReference type="InterPro" id="IPR015943">
    <property type="entry name" value="WD40/YVTN_repeat-like_dom_sf"/>
</dbReference>
<proteinExistence type="predicted"/>
<evidence type="ECO:0000313" key="6">
    <source>
        <dbReference type="EMBL" id="NCD71115.1"/>
    </source>
</evidence>
<dbReference type="FunFam" id="2.60.40.10:FF:000791">
    <property type="entry name" value="Two-component system sensor histidine kinase/response regulator"/>
    <property type="match status" value="1"/>
</dbReference>
<dbReference type="Pfam" id="PF07494">
    <property type="entry name" value="Reg_prop"/>
    <property type="match status" value="3"/>
</dbReference>
<evidence type="ECO:0000259" key="3">
    <source>
        <dbReference type="Pfam" id="PF02518"/>
    </source>
</evidence>
<dbReference type="InterPro" id="IPR013783">
    <property type="entry name" value="Ig-like_fold"/>
</dbReference>
<dbReference type="PANTHER" id="PTHR43547:SF2">
    <property type="entry name" value="HYBRID SIGNAL TRANSDUCTION HISTIDINE KINASE C"/>
    <property type="match status" value="1"/>
</dbReference>
<dbReference type="Pfam" id="PF07495">
    <property type="entry name" value="Y_Y_Y"/>
    <property type="match status" value="1"/>
</dbReference>
<feature type="domain" description="Histidine kinase/HSP90-like ATPase" evidence="3">
    <location>
        <begin position="950"/>
        <end position="1036"/>
    </location>
</feature>
<protein>
    <recommendedName>
        <fullName evidence="8">Histidine kinase domain-containing protein</fullName>
    </recommendedName>
</protein>
<dbReference type="CDD" id="cd16917">
    <property type="entry name" value="HATPase_UhpB-NarQ-NarX-like"/>
    <property type="match status" value="1"/>
</dbReference>
<evidence type="ECO:0000259" key="5">
    <source>
        <dbReference type="Pfam" id="PF07730"/>
    </source>
</evidence>
<evidence type="ECO:0000256" key="1">
    <source>
        <dbReference type="ARBA" id="ARBA00022553"/>
    </source>
</evidence>
<organism evidence="6 7">
    <name type="scientific">Mucilaginibacter agri</name>
    <dbReference type="NCBI Taxonomy" id="2695265"/>
    <lineage>
        <taxon>Bacteria</taxon>
        <taxon>Pseudomonadati</taxon>
        <taxon>Bacteroidota</taxon>
        <taxon>Sphingobacteriia</taxon>
        <taxon>Sphingobacteriales</taxon>
        <taxon>Sphingobacteriaceae</taxon>
        <taxon>Mucilaginibacter</taxon>
    </lineage>
</organism>
<dbReference type="Gene3D" id="2.130.10.10">
    <property type="entry name" value="YVTN repeat-like/Quinoprotein amine dehydrogenase"/>
    <property type="match status" value="3"/>
</dbReference>
<sequence length="1039" mass="119439">MLLTSLISNVKLFTRSLRLFAFLFLINNTYAQTSSTLHFQSITINNGLSQGFVSSIIQDKKGMMWFATGDGLNKFDGYNITIYHHDRDKPSSIASDDLTCVFEDSKGRLWVGTRHEGLDVFDRENNSFLHIRHGDNNSIRSNNILGIKEDQSGVLWIRTREGIDRMEINKSAKPLKNTISNELIANQLLFTHIRLSKDLEATRVKSGPENIFIDSWNQIFVTTNRKIFEVIYSPRKQDYQVLERYSFVPADPLFIPELIEDTTGHFLILNDKNITKFSGYDFKSPKKICSYNPSQLRWSIDKSETLWLADNNRFINVNLKTDAVKNIIPANYQQLKNIKATTDFFIDRTGIMWIGTGGYGILKFDPTNELFHHILPEVDTYQIIESTQGKIITNNMQEITINRDQTISIKNLTTPDIIRKKFPKLGVVAFTKDTVGNLWIGVNGGIISYNTITGAINQFNLPFEDQVSQPFPLYTGKDNKIWMGYNKYFVCYEPSAHSFSKFQYPVKHTSYDYDFLQNIYQDGNLLWLGSTNGLFGFDIQHKKIVKKYFYVQGDSTSLGNNFVLSFCRDLSQPEKYLWVGTKGGGLNLLDKTTGKFKRYDTKNGLVNNVVYGIQTDDRGNLWFSTNKGLSSLNIATNHFSNFDISDGLQSNEFNRYAYCKTKDGTMFFGGLNGINYFHPNDIKPLEPINVVFTDFRLFNKSVIPGVPGSPLSQSIDAVKSIRLRYEQNVVTFQFSALDYRKTGKILYRYKMQEFDKDYIYAGPAHEATYTNLDPGTYRFVVQASFQNESWGKASASLIVVIIPPWWRTWWFYLLVIVSTSSLIYALYRFRLNQLTRLEKLRNRIARDLHDEVGSSISTISIYSKIVHEQVDSPEFDNEPLLKKITDYTTEIMDSMNDIVWNINTKNDAFENIISRMREHASQLFEAKGYQLHFSIDNQLLRMKLSMERRRDFYLIYKEALNNIAKYANGKNVWITLTCSYNVIGLIIKDDGRGFNVTDVRKSSNGLINMNQRAEALKGKIKITSIPGAGTEILLSFHQH</sequence>
<keyword evidence="1" id="KW-0597">Phosphoprotein</keyword>
<dbReference type="RefSeq" id="WP_166587091.1">
    <property type="nucleotide sequence ID" value="NZ_WWEO01000044.1"/>
</dbReference>
<dbReference type="InterPro" id="IPR011047">
    <property type="entry name" value="Quinoprotein_ADH-like_sf"/>
</dbReference>
<dbReference type="SUPFAM" id="SSF50998">
    <property type="entry name" value="Quinoprotein alcohol dehydrogenase-like"/>
    <property type="match status" value="1"/>
</dbReference>
<accession>A0A965ZHH6</accession>
<dbReference type="Gene3D" id="3.30.565.10">
    <property type="entry name" value="Histidine kinase-like ATPase, C-terminal domain"/>
    <property type="match status" value="1"/>
</dbReference>
<dbReference type="InterPro" id="IPR036890">
    <property type="entry name" value="HATPase_C_sf"/>
</dbReference>
<evidence type="ECO:0008006" key="8">
    <source>
        <dbReference type="Google" id="ProtNLM"/>
    </source>
</evidence>
<dbReference type="SUPFAM" id="SSF55874">
    <property type="entry name" value="ATPase domain of HSP90 chaperone/DNA topoisomerase II/histidine kinase"/>
    <property type="match status" value="1"/>
</dbReference>
<dbReference type="Proteomes" id="UP000638732">
    <property type="component" value="Unassembled WGS sequence"/>
</dbReference>
<evidence type="ECO:0000256" key="2">
    <source>
        <dbReference type="SAM" id="Phobius"/>
    </source>
</evidence>
<keyword evidence="7" id="KW-1185">Reference proteome</keyword>
<feature type="domain" description="Signal transduction histidine kinase subgroup 3 dimerisation and phosphoacceptor" evidence="5">
    <location>
        <begin position="841"/>
        <end position="904"/>
    </location>
</feature>
<comment type="caution">
    <text evidence="6">The sequence shown here is derived from an EMBL/GenBank/DDBJ whole genome shotgun (WGS) entry which is preliminary data.</text>
</comment>